<dbReference type="InterPro" id="IPR038371">
    <property type="entry name" value="Cu_polyphenol_OxRdtase_sf"/>
</dbReference>
<comment type="similarity">
    <text evidence="2 10">Belongs to the purine nucleoside phosphorylase YfiH/LACC1 family.</text>
</comment>
<dbReference type="Proteomes" id="UP000472580">
    <property type="component" value="Unassembled WGS sequence"/>
</dbReference>
<evidence type="ECO:0000256" key="10">
    <source>
        <dbReference type="RuleBase" id="RU361274"/>
    </source>
</evidence>
<dbReference type="AlphaFoldDB" id="A0A6L6YDX6"/>
<evidence type="ECO:0000256" key="1">
    <source>
        <dbReference type="ARBA" id="ARBA00000553"/>
    </source>
</evidence>
<dbReference type="InterPro" id="IPR003730">
    <property type="entry name" value="Cu_polyphenol_OxRdtase"/>
</dbReference>
<comment type="catalytic activity">
    <reaction evidence="1">
        <text>inosine + phosphate = alpha-D-ribose 1-phosphate + hypoxanthine</text>
        <dbReference type="Rhea" id="RHEA:27646"/>
        <dbReference type="ChEBI" id="CHEBI:17368"/>
        <dbReference type="ChEBI" id="CHEBI:17596"/>
        <dbReference type="ChEBI" id="CHEBI:43474"/>
        <dbReference type="ChEBI" id="CHEBI:57720"/>
        <dbReference type="EC" id="2.4.2.1"/>
    </reaction>
    <physiologicalReaction direction="left-to-right" evidence="1">
        <dbReference type="Rhea" id="RHEA:27647"/>
    </physiologicalReaction>
</comment>
<dbReference type="CDD" id="cd16833">
    <property type="entry name" value="YfiH"/>
    <property type="match status" value="1"/>
</dbReference>
<evidence type="ECO:0000256" key="4">
    <source>
        <dbReference type="ARBA" id="ARBA00022723"/>
    </source>
</evidence>
<comment type="catalytic activity">
    <reaction evidence="8">
        <text>adenosine + phosphate = alpha-D-ribose 1-phosphate + adenine</text>
        <dbReference type="Rhea" id="RHEA:27642"/>
        <dbReference type="ChEBI" id="CHEBI:16335"/>
        <dbReference type="ChEBI" id="CHEBI:16708"/>
        <dbReference type="ChEBI" id="CHEBI:43474"/>
        <dbReference type="ChEBI" id="CHEBI:57720"/>
        <dbReference type="EC" id="2.4.2.1"/>
    </reaction>
    <physiologicalReaction direction="left-to-right" evidence="8">
        <dbReference type="Rhea" id="RHEA:27643"/>
    </physiologicalReaction>
</comment>
<dbReference type="InterPro" id="IPR011324">
    <property type="entry name" value="Cytotoxic_necrot_fac-like_cat"/>
</dbReference>
<dbReference type="GO" id="GO:0017061">
    <property type="term" value="F:S-methyl-5-thioadenosine phosphorylase activity"/>
    <property type="evidence" value="ECO:0007669"/>
    <property type="project" value="UniProtKB-EC"/>
</dbReference>
<evidence type="ECO:0000256" key="9">
    <source>
        <dbReference type="ARBA" id="ARBA00049893"/>
    </source>
</evidence>
<keyword evidence="6" id="KW-0862">Zinc</keyword>
<evidence type="ECO:0000256" key="3">
    <source>
        <dbReference type="ARBA" id="ARBA00022679"/>
    </source>
</evidence>
<keyword evidence="12" id="KW-1185">Reference proteome</keyword>
<reference evidence="11 12" key="1">
    <citation type="submission" date="2019-12" db="EMBL/GenBank/DDBJ databases">
        <title>Microbes associate with the intestines of laboratory mice.</title>
        <authorList>
            <person name="Navarre W."/>
            <person name="Wong E."/>
        </authorList>
    </citation>
    <scope>NUCLEOTIDE SEQUENCE [LARGE SCALE GENOMIC DNA]</scope>
    <source>
        <strain evidence="11 12">NM82_D38</strain>
    </source>
</reference>
<evidence type="ECO:0000313" key="11">
    <source>
        <dbReference type="EMBL" id="MVX55860.1"/>
    </source>
</evidence>
<dbReference type="GO" id="GO:0005507">
    <property type="term" value="F:copper ion binding"/>
    <property type="evidence" value="ECO:0007669"/>
    <property type="project" value="TreeGrafter"/>
</dbReference>
<evidence type="ECO:0000256" key="2">
    <source>
        <dbReference type="ARBA" id="ARBA00007353"/>
    </source>
</evidence>
<gene>
    <name evidence="11" type="primary">pgeF</name>
    <name evidence="11" type="ORF">E5987_01390</name>
</gene>
<protein>
    <recommendedName>
        <fullName evidence="10">Purine nucleoside phosphorylase</fullName>
    </recommendedName>
</protein>
<comment type="catalytic activity">
    <reaction evidence="9">
        <text>S-methyl-5'-thioadenosine + phosphate = 5-(methylsulfanyl)-alpha-D-ribose 1-phosphate + adenine</text>
        <dbReference type="Rhea" id="RHEA:11852"/>
        <dbReference type="ChEBI" id="CHEBI:16708"/>
        <dbReference type="ChEBI" id="CHEBI:17509"/>
        <dbReference type="ChEBI" id="CHEBI:43474"/>
        <dbReference type="ChEBI" id="CHEBI:58533"/>
        <dbReference type="EC" id="2.4.2.28"/>
    </reaction>
    <physiologicalReaction direction="left-to-right" evidence="9">
        <dbReference type="Rhea" id="RHEA:11853"/>
    </physiologicalReaction>
</comment>
<keyword evidence="3" id="KW-0808">Transferase</keyword>
<comment type="caution">
    <text evidence="11">The sequence shown here is derived from an EMBL/GenBank/DDBJ whole genome shotgun (WGS) entry which is preliminary data.</text>
</comment>
<dbReference type="EMBL" id="WSRP01000003">
    <property type="protein sequence ID" value="MVX55860.1"/>
    <property type="molecule type" value="Genomic_DNA"/>
</dbReference>
<dbReference type="SUPFAM" id="SSF64438">
    <property type="entry name" value="CNF1/YfiH-like putative cysteine hydrolases"/>
    <property type="match status" value="1"/>
</dbReference>
<dbReference type="NCBIfam" id="TIGR00726">
    <property type="entry name" value="peptidoglycan editing factor PgeF"/>
    <property type="match status" value="1"/>
</dbReference>
<comment type="catalytic activity">
    <reaction evidence="7">
        <text>adenosine + H2O + H(+) = inosine + NH4(+)</text>
        <dbReference type="Rhea" id="RHEA:24408"/>
        <dbReference type="ChEBI" id="CHEBI:15377"/>
        <dbReference type="ChEBI" id="CHEBI:15378"/>
        <dbReference type="ChEBI" id="CHEBI:16335"/>
        <dbReference type="ChEBI" id="CHEBI:17596"/>
        <dbReference type="ChEBI" id="CHEBI:28938"/>
        <dbReference type="EC" id="3.5.4.4"/>
    </reaction>
    <physiologicalReaction direction="left-to-right" evidence="7">
        <dbReference type="Rhea" id="RHEA:24409"/>
    </physiologicalReaction>
</comment>
<evidence type="ECO:0000313" key="12">
    <source>
        <dbReference type="Proteomes" id="UP000472580"/>
    </source>
</evidence>
<evidence type="ECO:0000256" key="8">
    <source>
        <dbReference type="ARBA" id="ARBA00048968"/>
    </source>
</evidence>
<dbReference type="RefSeq" id="WP_160334296.1">
    <property type="nucleotide sequence ID" value="NZ_WSRP01000003.1"/>
</dbReference>
<dbReference type="GO" id="GO:0016787">
    <property type="term" value="F:hydrolase activity"/>
    <property type="evidence" value="ECO:0007669"/>
    <property type="project" value="UniProtKB-KW"/>
</dbReference>
<keyword evidence="4" id="KW-0479">Metal-binding</keyword>
<evidence type="ECO:0000256" key="7">
    <source>
        <dbReference type="ARBA" id="ARBA00047989"/>
    </source>
</evidence>
<evidence type="ECO:0000256" key="6">
    <source>
        <dbReference type="ARBA" id="ARBA00022833"/>
    </source>
</evidence>
<keyword evidence="5" id="KW-0378">Hydrolase</keyword>
<evidence type="ECO:0000256" key="5">
    <source>
        <dbReference type="ARBA" id="ARBA00022801"/>
    </source>
</evidence>
<dbReference type="PANTHER" id="PTHR30616:SF2">
    <property type="entry name" value="PURINE NUCLEOSIDE PHOSPHORYLASE LACC1"/>
    <property type="match status" value="1"/>
</dbReference>
<dbReference type="Gene3D" id="3.60.140.10">
    <property type="entry name" value="CNF1/YfiH-like putative cysteine hydrolases"/>
    <property type="match status" value="1"/>
</dbReference>
<proteinExistence type="inferred from homology"/>
<dbReference type="Pfam" id="PF02578">
    <property type="entry name" value="Cu-oxidase_4"/>
    <property type="match status" value="1"/>
</dbReference>
<dbReference type="OrthoDB" id="4279at2"/>
<accession>A0A6L6YDX6</accession>
<organism evidence="11 12">
    <name type="scientific">Parasutterella muris</name>
    <dbReference type="NCBI Taxonomy" id="2565572"/>
    <lineage>
        <taxon>Bacteria</taxon>
        <taxon>Pseudomonadati</taxon>
        <taxon>Pseudomonadota</taxon>
        <taxon>Betaproteobacteria</taxon>
        <taxon>Burkholderiales</taxon>
        <taxon>Sutterellaceae</taxon>
        <taxon>Parasutterella</taxon>
    </lineage>
</organism>
<name>A0A6L6YDX6_9BURK</name>
<sequence length="258" mass="28099">MRSKPELEVLVPQWPAPANVKAFFTLRSGGLSAGAYGAEDGFNGLNLGDHVEDSPYAVKANRAMVTEMIGSEAAWLRQIHSTIVLEADQVKDAPQADAAFTTHSKVPCVVMTADCVPVLFCEKNGKAVAAAHAGWRGLADGVLQACVEAMSGKLEDSSAEIMAWIGPHIRKESFEIREDVADYYRNSKLSGVCGEAIEKKADGSMRLDLSIFVREALRLSGVSEVYDCGLDTFSDPKRFYSYRRSGRTGRHGAFIYKL</sequence>
<dbReference type="PANTHER" id="PTHR30616">
    <property type="entry name" value="UNCHARACTERIZED PROTEIN YFIH"/>
    <property type="match status" value="1"/>
</dbReference>